<dbReference type="EMBL" id="AYZH01000009">
    <property type="protein sequence ID" value="KRN02200.1"/>
    <property type="molecule type" value="Genomic_DNA"/>
</dbReference>
<comment type="caution">
    <text evidence="2">The sequence shown here is derived from an EMBL/GenBank/DDBJ whole genome shotgun (WGS) entry which is preliminary data.</text>
</comment>
<protein>
    <submittedName>
        <fullName evidence="2">Uncharacterized protein</fullName>
    </submittedName>
</protein>
<keyword evidence="1" id="KW-1133">Transmembrane helix</keyword>
<dbReference type="Proteomes" id="UP000051589">
    <property type="component" value="Unassembled WGS sequence"/>
</dbReference>
<keyword evidence="1" id="KW-0472">Membrane</keyword>
<keyword evidence="3" id="KW-1185">Reference proteome</keyword>
<feature type="transmembrane region" description="Helical" evidence="1">
    <location>
        <begin position="46"/>
        <end position="63"/>
    </location>
</feature>
<feature type="transmembrane region" description="Helical" evidence="1">
    <location>
        <begin position="129"/>
        <end position="150"/>
    </location>
</feature>
<reference evidence="2 3" key="1">
    <citation type="journal article" date="2015" name="Genome Announc.">
        <title>Expanding the biotechnology potential of lactobacilli through comparative genomics of 213 strains and associated genera.</title>
        <authorList>
            <person name="Sun Z."/>
            <person name="Harris H.M."/>
            <person name="McCann A."/>
            <person name="Guo C."/>
            <person name="Argimon S."/>
            <person name="Zhang W."/>
            <person name="Yang X."/>
            <person name="Jeffery I.B."/>
            <person name="Cooney J.C."/>
            <person name="Kagawa T.F."/>
            <person name="Liu W."/>
            <person name="Song Y."/>
            <person name="Salvetti E."/>
            <person name="Wrobel A."/>
            <person name="Rasinkangas P."/>
            <person name="Parkhill J."/>
            <person name="Rea M.C."/>
            <person name="O'Sullivan O."/>
            <person name="Ritari J."/>
            <person name="Douillard F.P."/>
            <person name="Paul Ross R."/>
            <person name="Yang R."/>
            <person name="Briner A.E."/>
            <person name="Felis G.E."/>
            <person name="de Vos W.M."/>
            <person name="Barrangou R."/>
            <person name="Klaenhammer T.R."/>
            <person name="Caufield P.W."/>
            <person name="Cui Y."/>
            <person name="Zhang H."/>
            <person name="O'Toole P.W."/>
        </authorList>
    </citation>
    <scope>NUCLEOTIDE SEQUENCE [LARGE SCALE GENOMIC DNA]</scope>
    <source>
        <strain evidence="2 3">DSM 21775</strain>
    </source>
</reference>
<gene>
    <name evidence="2" type="ORF">FD13_GL002073</name>
</gene>
<organism evidence="2 3">
    <name type="scientific">Levilactobacillus senmaizukei DSM 21775 = NBRC 103853</name>
    <dbReference type="NCBI Taxonomy" id="1423803"/>
    <lineage>
        <taxon>Bacteria</taxon>
        <taxon>Bacillati</taxon>
        <taxon>Bacillota</taxon>
        <taxon>Bacilli</taxon>
        <taxon>Lactobacillales</taxon>
        <taxon>Lactobacillaceae</taxon>
        <taxon>Levilactobacillus</taxon>
    </lineage>
</organism>
<evidence type="ECO:0000313" key="2">
    <source>
        <dbReference type="EMBL" id="KRN02200.1"/>
    </source>
</evidence>
<dbReference type="STRING" id="1423803.FD13_GL002073"/>
<keyword evidence="1" id="KW-0812">Transmembrane</keyword>
<name>A0A0R2DDV5_9LACO</name>
<accession>A0A0R2DDV5</accession>
<dbReference type="AlphaFoldDB" id="A0A0R2DDV5"/>
<evidence type="ECO:0000256" key="1">
    <source>
        <dbReference type="SAM" id="Phobius"/>
    </source>
</evidence>
<evidence type="ECO:0000313" key="3">
    <source>
        <dbReference type="Proteomes" id="UP000051589"/>
    </source>
</evidence>
<sequence length="164" mass="19378">MVTSMGLKQLRYWQYLKHLSYGLLAVMILLTSNLVHRGNYWTINPSPFTAWVVLSWIACYPFLRQHYIRMFKKTDPDLRSFKTRALDLHQRDLNANHKDRRWTPNGVTANPWSYMSDTTQSTDEILNPIYIFVVHLWYSLLLLVFGPILMVGQGIKWMVKAFSH</sequence>
<proteinExistence type="predicted"/>
<dbReference type="PATRIC" id="fig|1423803.3.peg.2133"/>